<proteinExistence type="predicted"/>
<protein>
    <submittedName>
        <fullName evidence="2">PD-(D/E)XK endonuclease-like domain-containing protein</fullName>
    </submittedName>
</protein>
<reference evidence="2" key="1">
    <citation type="submission" date="2022-11" db="UniProtKB">
        <authorList>
            <consortium name="WormBaseParasite"/>
        </authorList>
    </citation>
    <scope>IDENTIFICATION</scope>
</reference>
<dbReference type="WBParaSite" id="JU765_v2.g9294.t1">
    <property type="protein sequence ID" value="JU765_v2.g9294.t1"/>
    <property type="gene ID" value="JU765_v2.g9294"/>
</dbReference>
<sequence>MCMEKKTTNHYYCYQGRFDAIIELDGEPTLVDWKTASAESIKSVGGENTLENQYGNPIQIVAYISAVNSDPAFENFPKIKRGAIVLTFEDGREAEILRLGEDNIQV</sequence>
<evidence type="ECO:0000313" key="2">
    <source>
        <dbReference type="WBParaSite" id="JU765_v2.g9294.t1"/>
    </source>
</evidence>
<name>A0AC34RQN6_9BILA</name>
<dbReference type="Proteomes" id="UP000887576">
    <property type="component" value="Unplaced"/>
</dbReference>
<accession>A0AC34RQN6</accession>
<organism evidence="1 2">
    <name type="scientific">Panagrolaimus sp. JU765</name>
    <dbReference type="NCBI Taxonomy" id="591449"/>
    <lineage>
        <taxon>Eukaryota</taxon>
        <taxon>Metazoa</taxon>
        <taxon>Ecdysozoa</taxon>
        <taxon>Nematoda</taxon>
        <taxon>Chromadorea</taxon>
        <taxon>Rhabditida</taxon>
        <taxon>Tylenchina</taxon>
        <taxon>Panagrolaimomorpha</taxon>
        <taxon>Panagrolaimoidea</taxon>
        <taxon>Panagrolaimidae</taxon>
        <taxon>Panagrolaimus</taxon>
    </lineage>
</organism>
<evidence type="ECO:0000313" key="1">
    <source>
        <dbReference type="Proteomes" id="UP000887576"/>
    </source>
</evidence>